<evidence type="ECO:0000313" key="2">
    <source>
        <dbReference type="EMBL" id="GAA09755.1"/>
    </source>
</evidence>
<reference evidence="2 3" key="1">
    <citation type="journal article" date="2011" name="Biochem. Biophys. Res. Commun.">
        <title>Increased number of Arginine-based salt bridges contributes to the thermotolerance of thermotolerant acetic acid bacteria, Acetobacter tropicalis SKU1100.</title>
        <authorList>
            <person name="Matsutani M."/>
            <person name="Hirakawa H."/>
            <person name="Nishikura M."/>
            <person name="Soemphol W."/>
            <person name="Ali I.A.I."/>
            <person name="Yakushi T."/>
            <person name="Matsushita K."/>
        </authorList>
    </citation>
    <scope>NUCLEOTIDE SEQUENCE [LARGE SCALE GENOMIC DNA]</scope>
    <source>
        <strain evidence="2 3">NBRC 101654</strain>
    </source>
</reference>
<proteinExistence type="predicted"/>
<protein>
    <submittedName>
        <fullName evidence="2">Uncharacterized protein</fullName>
    </submittedName>
</protein>
<sequence length="58" mass="6661">MTINAGRARNDQREETVFPIFPSSPATGRAGLWKGPEKQKLEDAVIQRPYLWSLCRWS</sequence>
<evidence type="ECO:0000313" key="3">
    <source>
        <dbReference type="Proteomes" id="UP000004319"/>
    </source>
</evidence>
<feature type="region of interest" description="Disordered" evidence="1">
    <location>
        <begin position="1"/>
        <end position="21"/>
    </location>
</feature>
<evidence type="ECO:0000256" key="1">
    <source>
        <dbReference type="SAM" id="MobiDB-lite"/>
    </source>
</evidence>
<name>F7VHB0_9PROT</name>
<dbReference type="EMBL" id="BABS01000119">
    <property type="protein sequence ID" value="GAA09755.1"/>
    <property type="molecule type" value="Genomic_DNA"/>
</dbReference>
<accession>F7VHB0</accession>
<gene>
    <name evidence="2" type="ORF">ATPR_2759</name>
</gene>
<organism evidence="2 3">
    <name type="scientific">Acetobacter tropicalis NBRC 101654</name>
    <dbReference type="NCBI Taxonomy" id="749388"/>
    <lineage>
        <taxon>Bacteria</taxon>
        <taxon>Pseudomonadati</taxon>
        <taxon>Pseudomonadota</taxon>
        <taxon>Alphaproteobacteria</taxon>
        <taxon>Acetobacterales</taxon>
        <taxon>Acetobacteraceae</taxon>
        <taxon>Acetobacter</taxon>
    </lineage>
</organism>
<comment type="caution">
    <text evidence="2">The sequence shown here is derived from an EMBL/GenBank/DDBJ whole genome shotgun (WGS) entry which is preliminary data.</text>
</comment>
<dbReference type="Proteomes" id="UP000004319">
    <property type="component" value="Unassembled WGS sequence"/>
</dbReference>
<dbReference type="AlphaFoldDB" id="F7VHB0"/>